<evidence type="ECO:0000256" key="1">
    <source>
        <dbReference type="SAM" id="MobiDB-lite"/>
    </source>
</evidence>
<dbReference type="PANTHER" id="PTHR47595">
    <property type="entry name" value="HEAT SHOCK 70 KDA PROTEIN 14"/>
    <property type="match status" value="1"/>
</dbReference>
<dbReference type="PANTHER" id="PTHR47595:SF1">
    <property type="entry name" value="MYB_SANT-LIKE DNA-BINDING DOMAIN-CONTAINING PROTEIN"/>
    <property type="match status" value="1"/>
</dbReference>
<dbReference type="AlphaFoldDB" id="A0ABD1J1H3"/>
<feature type="domain" description="Myb/SANT-like DNA-binding" evidence="2">
    <location>
        <begin position="11"/>
        <end position="95"/>
    </location>
</feature>
<dbReference type="InterPro" id="IPR044822">
    <property type="entry name" value="Myb_DNA-bind_4"/>
</dbReference>
<feature type="region of interest" description="Disordered" evidence="1">
    <location>
        <begin position="333"/>
        <end position="379"/>
    </location>
</feature>
<name>A0ABD1J1H3_9TELE</name>
<reference evidence="3 4" key="1">
    <citation type="submission" date="2024-09" db="EMBL/GenBank/DDBJ databases">
        <title>A chromosome-level genome assembly of Gray's grenadier anchovy, Coilia grayii.</title>
        <authorList>
            <person name="Fu Z."/>
        </authorList>
    </citation>
    <scope>NUCLEOTIDE SEQUENCE [LARGE SCALE GENOMIC DNA]</scope>
    <source>
        <strain evidence="3">G4</strain>
        <tissue evidence="3">Muscle</tissue>
    </source>
</reference>
<gene>
    <name evidence="3" type="ORF">ACEWY4_022882</name>
</gene>
<protein>
    <recommendedName>
        <fullName evidence="2">Myb/SANT-like DNA-binding domain-containing protein</fullName>
    </recommendedName>
</protein>
<feature type="compositionally biased region" description="Basic and acidic residues" evidence="1">
    <location>
        <begin position="283"/>
        <end position="294"/>
    </location>
</feature>
<dbReference type="Gene3D" id="1.10.10.60">
    <property type="entry name" value="Homeodomain-like"/>
    <property type="match status" value="2"/>
</dbReference>
<evidence type="ECO:0000313" key="3">
    <source>
        <dbReference type="EMBL" id="KAL2081029.1"/>
    </source>
</evidence>
<comment type="caution">
    <text evidence="3">The sequence shown here is derived from an EMBL/GenBank/DDBJ whole genome shotgun (WGS) entry which is preliminary data.</text>
</comment>
<evidence type="ECO:0000313" key="4">
    <source>
        <dbReference type="Proteomes" id="UP001591681"/>
    </source>
</evidence>
<dbReference type="EMBL" id="JBHFQA010000020">
    <property type="protein sequence ID" value="KAL2081029.1"/>
    <property type="molecule type" value="Genomic_DNA"/>
</dbReference>
<evidence type="ECO:0000259" key="2">
    <source>
        <dbReference type="Pfam" id="PF13837"/>
    </source>
</evidence>
<feature type="region of interest" description="Disordered" evidence="1">
    <location>
        <begin position="269"/>
        <end position="318"/>
    </location>
</feature>
<feature type="compositionally biased region" description="Pro residues" evidence="1">
    <location>
        <begin position="348"/>
        <end position="358"/>
    </location>
</feature>
<feature type="compositionally biased region" description="Polar residues" evidence="1">
    <location>
        <begin position="270"/>
        <end position="279"/>
    </location>
</feature>
<accession>A0ABD1J1H3</accession>
<feature type="domain" description="Myb/SANT-like DNA-binding" evidence="2">
    <location>
        <begin position="153"/>
        <end position="243"/>
    </location>
</feature>
<organism evidence="3 4">
    <name type="scientific">Coilia grayii</name>
    <name type="common">Gray's grenadier anchovy</name>
    <dbReference type="NCBI Taxonomy" id="363190"/>
    <lineage>
        <taxon>Eukaryota</taxon>
        <taxon>Metazoa</taxon>
        <taxon>Chordata</taxon>
        <taxon>Craniata</taxon>
        <taxon>Vertebrata</taxon>
        <taxon>Euteleostomi</taxon>
        <taxon>Actinopterygii</taxon>
        <taxon>Neopterygii</taxon>
        <taxon>Teleostei</taxon>
        <taxon>Clupei</taxon>
        <taxon>Clupeiformes</taxon>
        <taxon>Clupeoidei</taxon>
        <taxon>Engraulidae</taxon>
        <taxon>Coilinae</taxon>
        <taxon>Coilia</taxon>
    </lineage>
</organism>
<proteinExistence type="predicted"/>
<dbReference type="Pfam" id="PF13837">
    <property type="entry name" value="Myb_DNA-bind_4"/>
    <property type="match status" value="2"/>
</dbReference>
<keyword evidence="4" id="KW-1185">Reference proteome</keyword>
<sequence>MANEIASKAVDRWADNEVEAFLNIYSEDGIQGGHRNTEVYQTISLRLAQMGIYHSPKQCREKIKKLKQDYKKAKEIIQKSGGSNRRTSKWFHSLDLILGRPPLPAHSGAVVSVDDTSWNAIKDNVTVMNSLDFDISSTDEPAEQKQASVKTADKWTHSEVQSLLTIYSENDIQREFGMWRRNEKVYQKISLRLAELGIHHSSKHCRDKIKKMKQDYRRIKEQESMGDPNKTPSRPLWFEALDAILSQKSEYVHVEGTHQCETLLLEVTSDDGNSNNEQESSAEDDHSEPIHLEEQGSADSPGSCSHDPVPHPFGLLSSSHIPDQIKERIHLEEPGSIDSPGTSGCPDPVSPPPCPVTPSPCLISPSHVPEQTKRKRKRDSDLLEVMRQMEKRESVILETMQEMEEAHLDILRQELDQRERYFQMLLAHNAQEAKAREREFALRREEAAEARRQQEAFQQGFLAALTQLVQVLDKKDSPVMPPLD</sequence>
<dbReference type="Proteomes" id="UP001591681">
    <property type="component" value="Unassembled WGS sequence"/>
</dbReference>